<dbReference type="AlphaFoldDB" id="A0A6C0JC98"/>
<proteinExistence type="predicted"/>
<organism evidence="2">
    <name type="scientific">viral metagenome</name>
    <dbReference type="NCBI Taxonomy" id="1070528"/>
    <lineage>
        <taxon>unclassified sequences</taxon>
        <taxon>metagenomes</taxon>
        <taxon>organismal metagenomes</taxon>
    </lineage>
</organism>
<protein>
    <submittedName>
        <fullName evidence="2">Uncharacterized protein</fullName>
    </submittedName>
</protein>
<dbReference type="InterPro" id="IPR043804">
    <property type="entry name" value="DUF5871"/>
</dbReference>
<dbReference type="Pfam" id="PF19196">
    <property type="entry name" value="DUF5871"/>
    <property type="match status" value="1"/>
</dbReference>
<evidence type="ECO:0000313" key="2">
    <source>
        <dbReference type="EMBL" id="QHU01428.1"/>
    </source>
</evidence>
<sequence length="242" mass="27454">MNQSHIIKAHHMEIGKVTISDTKTNENGGKSIYLNYDNHPIIIQTPVTTLPYNMSIYDKGDYPKYSIELSFRDLDTDSKLKAFHDSFNKLDDMIVEHGVKNSMPWFKKKKAHKDVVLALFSPHIKLSRDKETGEADGKYPPNMKIKLPVRDNVPGFKIYDFDKNELDRPIEELFVKGARVQTLIKCSGIWIIGGKFGCSWNVSQIMVDAPSTIQNYSFIDDSGGEEEEESDSDGDDLVDDSD</sequence>
<feature type="compositionally biased region" description="Acidic residues" evidence="1">
    <location>
        <begin position="222"/>
        <end position="242"/>
    </location>
</feature>
<accession>A0A6C0JC98</accession>
<name>A0A6C0JC98_9ZZZZ</name>
<dbReference type="EMBL" id="MN740341">
    <property type="protein sequence ID" value="QHU01428.1"/>
    <property type="molecule type" value="Genomic_DNA"/>
</dbReference>
<evidence type="ECO:0000256" key="1">
    <source>
        <dbReference type="SAM" id="MobiDB-lite"/>
    </source>
</evidence>
<reference evidence="2" key="1">
    <citation type="journal article" date="2020" name="Nature">
        <title>Giant virus diversity and host interactions through global metagenomics.</title>
        <authorList>
            <person name="Schulz F."/>
            <person name="Roux S."/>
            <person name="Paez-Espino D."/>
            <person name="Jungbluth S."/>
            <person name="Walsh D.A."/>
            <person name="Denef V.J."/>
            <person name="McMahon K.D."/>
            <person name="Konstantinidis K.T."/>
            <person name="Eloe-Fadrosh E.A."/>
            <person name="Kyrpides N.C."/>
            <person name="Woyke T."/>
        </authorList>
    </citation>
    <scope>NUCLEOTIDE SEQUENCE</scope>
    <source>
        <strain evidence="2">GVMAG-M-3300025860-25</strain>
    </source>
</reference>
<feature type="region of interest" description="Disordered" evidence="1">
    <location>
        <begin position="218"/>
        <end position="242"/>
    </location>
</feature>